<sequence>MEQKDKTITFEIISQLGVLSENSQGWKRELNLISWNGDEPKYDIRSWDPKHERMSRGITLSKAEMNNLLLYMREERMQQRGASRQPACKGQDYER</sequence>
<organism evidence="3 4">
    <name type="scientific">Anaerotruncus colihominis</name>
    <dbReference type="NCBI Taxonomy" id="169435"/>
    <lineage>
        <taxon>Bacteria</taxon>
        <taxon>Bacillati</taxon>
        <taxon>Bacillota</taxon>
        <taxon>Clostridia</taxon>
        <taxon>Eubacteriales</taxon>
        <taxon>Oscillospiraceae</taxon>
        <taxon>Anaerotruncus</taxon>
    </lineage>
</organism>
<dbReference type="AlphaFoldDB" id="A0A845QHH4"/>
<reference evidence="3 4" key="1">
    <citation type="submission" date="2018-08" db="EMBL/GenBank/DDBJ databases">
        <title>Murine metabolic-syndrome-specific gut microbial biobank.</title>
        <authorList>
            <person name="Liu C."/>
        </authorList>
    </citation>
    <scope>NUCLEOTIDE SEQUENCE [LARGE SCALE GENOMIC DNA]</scope>
    <source>
        <strain evidence="3 4">28</strain>
    </source>
</reference>
<gene>
    <name evidence="3" type="ORF">D0435_04570</name>
</gene>
<dbReference type="RefSeq" id="WP_160201218.1">
    <property type="nucleotide sequence ID" value="NZ_QXWK01000008.1"/>
</dbReference>
<dbReference type="Gene3D" id="2.30.31.70">
    <property type="match status" value="1"/>
</dbReference>
<proteinExistence type="predicted"/>
<dbReference type="GO" id="GO:0003677">
    <property type="term" value="F:DNA binding"/>
    <property type="evidence" value="ECO:0007669"/>
    <property type="project" value="InterPro"/>
</dbReference>
<comment type="caution">
    <text evidence="3">The sequence shown here is derived from an EMBL/GenBank/DDBJ whole genome shotgun (WGS) entry which is preliminary data.</text>
</comment>
<dbReference type="Pfam" id="PF02229">
    <property type="entry name" value="PC4"/>
    <property type="match status" value="1"/>
</dbReference>
<feature type="domain" description="Transcriptional coactivator p15 (PC4) C-terminal" evidence="2">
    <location>
        <begin position="24"/>
        <end position="69"/>
    </location>
</feature>
<evidence type="ECO:0000256" key="1">
    <source>
        <dbReference type="SAM" id="MobiDB-lite"/>
    </source>
</evidence>
<accession>A0A845QHH4</accession>
<dbReference type="GO" id="GO:0006355">
    <property type="term" value="P:regulation of DNA-templated transcription"/>
    <property type="evidence" value="ECO:0007669"/>
    <property type="project" value="InterPro"/>
</dbReference>
<dbReference type="Proteomes" id="UP000446866">
    <property type="component" value="Unassembled WGS sequence"/>
</dbReference>
<evidence type="ECO:0000313" key="4">
    <source>
        <dbReference type="Proteomes" id="UP000446866"/>
    </source>
</evidence>
<name>A0A845QHH4_9FIRM</name>
<protein>
    <recommendedName>
        <fullName evidence="2">Transcriptional coactivator p15 (PC4) C-terminal domain-containing protein</fullName>
    </recommendedName>
</protein>
<evidence type="ECO:0000313" key="3">
    <source>
        <dbReference type="EMBL" id="NBH60926.1"/>
    </source>
</evidence>
<keyword evidence="4" id="KW-1185">Reference proteome</keyword>
<feature type="region of interest" description="Disordered" evidence="1">
    <location>
        <begin position="76"/>
        <end position="95"/>
    </location>
</feature>
<dbReference type="InterPro" id="IPR003173">
    <property type="entry name" value="PC4_C"/>
</dbReference>
<evidence type="ECO:0000259" key="2">
    <source>
        <dbReference type="Pfam" id="PF02229"/>
    </source>
</evidence>
<dbReference type="EMBL" id="QXWK01000008">
    <property type="protein sequence ID" value="NBH60926.1"/>
    <property type="molecule type" value="Genomic_DNA"/>
</dbReference>